<comment type="caution">
    <text evidence="14">The sequence shown here is derived from an EMBL/GenBank/DDBJ whole genome shotgun (WGS) entry which is preliminary data.</text>
</comment>
<comment type="similarity">
    <text evidence="6">In the N-terminal section; belongs to the PRA-CH family.</text>
</comment>
<evidence type="ECO:0000256" key="1">
    <source>
        <dbReference type="ARBA" id="ARBA00000024"/>
    </source>
</evidence>
<proteinExistence type="inferred from homology"/>
<feature type="domain" description="Phosphoribosyl-AMP cyclohydrolase" evidence="13">
    <location>
        <begin position="85"/>
        <end position="158"/>
    </location>
</feature>
<dbReference type="Proteomes" id="UP001415857">
    <property type="component" value="Unassembled WGS sequence"/>
</dbReference>
<reference evidence="14 15" key="1">
    <citation type="journal article" date="2024" name="Plant J.">
        <title>Genome sequences and population genomics reveal climatic adaptation and genomic divergence between two closely related sweetgum species.</title>
        <authorList>
            <person name="Xu W.Q."/>
            <person name="Ren C.Q."/>
            <person name="Zhang X.Y."/>
            <person name="Comes H.P."/>
            <person name="Liu X.H."/>
            <person name="Li Y.G."/>
            <person name="Kettle C.J."/>
            <person name="Jalonen R."/>
            <person name="Gaisberger H."/>
            <person name="Ma Y.Z."/>
            <person name="Qiu Y.X."/>
        </authorList>
    </citation>
    <scope>NUCLEOTIDE SEQUENCE [LARGE SCALE GENOMIC DNA]</scope>
    <source>
        <strain evidence="14">Hangzhou</strain>
    </source>
</reference>
<dbReference type="HAMAP" id="MF_01019">
    <property type="entry name" value="HisIE"/>
    <property type="match status" value="1"/>
</dbReference>
<dbReference type="PANTHER" id="PTHR42945:SF1">
    <property type="entry name" value="HISTIDINE BIOSYNTHESIS BIFUNCTIONAL PROTEIN HIS7"/>
    <property type="match status" value="1"/>
</dbReference>
<keyword evidence="10" id="KW-0067">ATP-binding</keyword>
<comment type="catalytic activity">
    <reaction evidence="2">
        <text>1-(5-phospho-beta-D-ribosyl)-ATP + H2O = 1-(5-phospho-beta-D-ribosyl)-5'-AMP + diphosphate + H(+)</text>
        <dbReference type="Rhea" id="RHEA:22828"/>
        <dbReference type="ChEBI" id="CHEBI:15377"/>
        <dbReference type="ChEBI" id="CHEBI:15378"/>
        <dbReference type="ChEBI" id="CHEBI:33019"/>
        <dbReference type="ChEBI" id="CHEBI:59457"/>
        <dbReference type="ChEBI" id="CHEBI:73183"/>
        <dbReference type="EC" id="3.6.1.31"/>
    </reaction>
</comment>
<dbReference type="InterPro" id="IPR008179">
    <property type="entry name" value="HisE"/>
</dbReference>
<dbReference type="SUPFAM" id="SSF101386">
    <property type="entry name" value="all-alpha NTP pyrophosphatases"/>
    <property type="match status" value="1"/>
</dbReference>
<evidence type="ECO:0000256" key="2">
    <source>
        <dbReference type="ARBA" id="ARBA00001460"/>
    </source>
</evidence>
<dbReference type="AlphaFoldDB" id="A0AAP0RCR8"/>
<dbReference type="InterPro" id="IPR038019">
    <property type="entry name" value="PRib_AMP_CycHydrolase_sf"/>
</dbReference>
<evidence type="ECO:0000259" key="13">
    <source>
        <dbReference type="Pfam" id="PF01502"/>
    </source>
</evidence>
<comment type="catalytic activity">
    <reaction evidence="1">
        <text>1-(5-phospho-beta-D-ribosyl)-5'-AMP + H2O = 1-(5-phospho-beta-D-ribosyl)-5-[(5-phospho-beta-D-ribosylamino)methylideneamino]imidazole-4-carboxamide</text>
        <dbReference type="Rhea" id="RHEA:20049"/>
        <dbReference type="ChEBI" id="CHEBI:15377"/>
        <dbReference type="ChEBI" id="CHEBI:58435"/>
        <dbReference type="ChEBI" id="CHEBI:59457"/>
        <dbReference type="EC" id="3.5.4.19"/>
    </reaction>
</comment>
<keyword evidence="15" id="KW-1185">Reference proteome</keyword>
<dbReference type="Gene3D" id="1.10.287.1080">
    <property type="entry name" value="MazG-like"/>
    <property type="match status" value="1"/>
</dbReference>
<evidence type="ECO:0000313" key="14">
    <source>
        <dbReference type="EMBL" id="KAK9274213.1"/>
    </source>
</evidence>
<keyword evidence="11" id="KW-0368">Histidine biosynthesis</keyword>
<evidence type="ECO:0000313" key="15">
    <source>
        <dbReference type="Proteomes" id="UP001415857"/>
    </source>
</evidence>
<dbReference type="Pfam" id="PF01502">
    <property type="entry name" value="PRA-CH"/>
    <property type="match status" value="1"/>
</dbReference>
<keyword evidence="9" id="KW-0378">Hydrolase</keyword>
<dbReference type="FunFam" id="3.10.20.810:FF:000001">
    <property type="entry name" value="Histidine biosynthesis bifunctional protein HisIE"/>
    <property type="match status" value="1"/>
</dbReference>
<evidence type="ECO:0000256" key="11">
    <source>
        <dbReference type="ARBA" id="ARBA00023102"/>
    </source>
</evidence>
<comment type="similarity">
    <text evidence="5">In the C-terminal section; belongs to the PRA-PH family.</text>
</comment>
<dbReference type="InterPro" id="IPR002496">
    <property type="entry name" value="PRib_AMP_CycHydrolase_dom"/>
</dbReference>
<keyword evidence="7" id="KW-0028">Amino-acid biosynthesis</keyword>
<evidence type="ECO:0000256" key="6">
    <source>
        <dbReference type="ARBA" id="ARBA00008299"/>
    </source>
</evidence>
<gene>
    <name evidence="14" type="ORF">L1049_019027</name>
</gene>
<keyword evidence="8" id="KW-0547">Nucleotide-binding</keyword>
<dbReference type="Pfam" id="PF01503">
    <property type="entry name" value="PRA-PH"/>
    <property type="match status" value="1"/>
</dbReference>
<evidence type="ECO:0000256" key="5">
    <source>
        <dbReference type="ARBA" id="ARBA00007731"/>
    </source>
</evidence>
<dbReference type="EMBL" id="JBBPBK010000012">
    <property type="protein sequence ID" value="KAK9274213.1"/>
    <property type="molecule type" value="Genomic_DNA"/>
</dbReference>
<dbReference type="GO" id="GO:0004636">
    <property type="term" value="F:phosphoribosyl-ATP diphosphatase activity"/>
    <property type="evidence" value="ECO:0007669"/>
    <property type="project" value="UniProtKB-EC"/>
</dbReference>
<dbReference type="GO" id="GO:0004635">
    <property type="term" value="F:phosphoribosyl-AMP cyclohydrolase activity"/>
    <property type="evidence" value="ECO:0007669"/>
    <property type="project" value="UniProtKB-EC"/>
</dbReference>
<comment type="pathway">
    <text evidence="4">Amino-acid biosynthesis; L-histidine biosynthesis; L-histidine from 5-phospho-alpha-D-ribose 1-diphosphate: step 2/9.</text>
</comment>
<name>A0AAP0RCR8_LIQFO</name>
<comment type="pathway">
    <text evidence="3">Amino-acid biosynthesis; L-histidine biosynthesis; L-histidine from 5-phospho-alpha-D-ribose 1-diphosphate: step 3/9.</text>
</comment>
<evidence type="ECO:0000256" key="10">
    <source>
        <dbReference type="ARBA" id="ARBA00022840"/>
    </source>
</evidence>
<dbReference type="GO" id="GO:0000105">
    <property type="term" value="P:L-histidine biosynthetic process"/>
    <property type="evidence" value="ECO:0007669"/>
    <property type="project" value="UniProtKB-KW"/>
</dbReference>
<protein>
    <recommendedName>
        <fullName evidence="13">Phosphoribosyl-AMP cyclohydrolase domain-containing protein</fullName>
    </recommendedName>
</protein>
<dbReference type="GO" id="GO:0005524">
    <property type="term" value="F:ATP binding"/>
    <property type="evidence" value="ECO:0007669"/>
    <property type="project" value="UniProtKB-KW"/>
</dbReference>
<evidence type="ECO:0000256" key="7">
    <source>
        <dbReference type="ARBA" id="ARBA00022605"/>
    </source>
</evidence>
<dbReference type="InterPro" id="IPR023019">
    <property type="entry name" value="His_synth_HisIE"/>
</dbReference>
<evidence type="ECO:0000256" key="9">
    <source>
        <dbReference type="ARBA" id="ARBA00022801"/>
    </source>
</evidence>
<keyword evidence="12" id="KW-0511">Multifunctional enzyme</keyword>
<dbReference type="SUPFAM" id="SSF141734">
    <property type="entry name" value="HisI-like"/>
    <property type="match status" value="1"/>
</dbReference>
<evidence type="ECO:0000256" key="8">
    <source>
        <dbReference type="ARBA" id="ARBA00022741"/>
    </source>
</evidence>
<organism evidence="14 15">
    <name type="scientific">Liquidambar formosana</name>
    <name type="common">Formosan gum</name>
    <dbReference type="NCBI Taxonomy" id="63359"/>
    <lineage>
        <taxon>Eukaryota</taxon>
        <taxon>Viridiplantae</taxon>
        <taxon>Streptophyta</taxon>
        <taxon>Embryophyta</taxon>
        <taxon>Tracheophyta</taxon>
        <taxon>Spermatophyta</taxon>
        <taxon>Magnoliopsida</taxon>
        <taxon>eudicotyledons</taxon>
        <taxon>Gunneridae</taxon>
        <taxon>Pentapetalae</taxon>
        <taxon>Saxifragales</taxon>
        <taxon>Altingiaceae</taxon>
        <taxon>Liquidambar</taxon>
    </lineage>
</organism>
<evidence type="ECO:0000256" key="12">
    <source>
        <dbReference type="ARBA" id="ARBA00023268"/>
    </source>
</evidence>
<dbReference type="InterPro" id="IPR021130">
    <property type="entry name" value="PRib-ATP_PPHydrolase-like"/>
</dbReference>
<sequence length="287" mass="32582">MAVSYFHCVQPLRVSSRGRLFFSNGEYCRDNHKKRCYLVSSSAQKSEKNLCLESKVEKLLENVKWDDKGLAVAIAQNVDTGAILMQGFVNKDALATTISSRKATFYSRSRSSLWTKGETSMNFINIHDIFLDCDHDSIIYLGKPDGPTCHTGSETCYYSSVFDFLKHPQVEENKLALTTLYSLESTISQRKAEIASLDNGKPSWTKRLLLDYNLLSSKIREEADELCRTLEENEDKSRTASEMADVLYHAMVLLAVKDVKMEEVVQVLRERFSQSGIEEKKSRKSQG</sequence>
<accession>A0AAP0RCR8</accession>
<evidence type="ECO:0000256" key="3">
    <source>
        <dbReference type="ARBA" id="ARBA00005169"/>
    </source>
</evidence>
<evidence type="ECO:0000256" key="4">
    <source>
        <dbReference type="ARBA" id="ARBA00005204"/>
    </source>
</evidence>
<dbReference type="Gene3D" id="3.10.20.810">
    <property type="entry name" value="Phosphoribosyl-AMP cyclohydrolase"/>
    <property type="match status" value="1"/>
</dbReference>
<dbReference type="CDD" id="cd11534">
    <property type="entry name" value="NTP-PPase_HisIE_like"/>
    <property type="match status" value="1"/>
</dbReference>
<dbReference type="PANTHER" id="PTHR42945">
    <property type="entry name" value="HISTIDINE BIOSYNTHESIS BIFUNCTIONAL PROTEIN"/>
    <property type="match status" value="1"/>
</dbReference>
<dbReference type="NCBIfam" id="TIGR03188">
    <property type="entry name" value="histidine_hisI"/>
    <property type="match status" value="1"/>
</dbReference>